<evidence type="ECO:0000256" key="6">
    <source>
        <dbReference type="SAM" id="MobiDB-lite"/>
    </source>
</evidence>
<feature type="region of interest" description="Disordered" evidence="6">
    <location>
        <begin position="185"/>
        <end position="205"/>
    </location>
</feature>
<keyword evidence="4 7" id="KW-1133">Transmembrane helix</keyword>
<comment type="subcellular location">
    <subcellularLocation>
        <location evidence="1">Cell membrane</location>
    </subcellularLocation>
</comment>
<evidence type="ECO:0000256" key="3">
    <source>
        <dbReference type="ARBA" id="ARBA00022692"/>
    </source>
</evidence>
<organism evidence="9 10">
    <name type="scientific">Bacillus infantis</name>
    <dbReference type="NCBI Taxonomy" id="324767"/>
    <lineage>
        <taxon>Bacteria</taxon>
        <taxon>Bacillati</taxon>
        <taxon>Bacillota</taxon>
        <taxon>Bacilli</taxon>
        <taxon>Bacillales</taxon>
        <taxon>Bacillaceae</taxon>
        <taxon>Bacillus</taxon>
    </lineage>
</organism>
<evidence type="ECO:0000256" key="5">
    <source>
        <dbReference type="ARBA" id="ARBA00023136"/>
    </source>
</evidence>
<dbReference type="Proteomes" id="UP000322139">
    <property type="component" value="Unassembled WGS sequence"/>
</dbReference>
<dbReference type="GO" id="GO:0044781">
    <property type="term" value="P:bacterial-type flagellum organization"/>
    <property type="evidence" value="ECO:0007669"/>
    <property type="project" value="InterPro"/>
</dbReference>
<gene>
    <name evidence="9" type="ORF">FZD51_14285</name>
</gene>
<accession>A0A5D4RAK9</accession>
<keyword evidence="9" id="KW-0966">Cell projection</keyword>
<keyword evidence="3 7" id="KW-0812">Transmembrane</keyword>
<comment type="caution">
    <text evidence="9">The sequence shown here is derived from an EMBL/GenBank/DDBJ whole genome shotgun (WGS) entry which is preliminary data.</text>
</comment>
<protein>
    <submittedName>
        <fullName evidence="9">Flagellar biosynthesis protein FliZ</fullName>
    </submittedName>
</protein>
<sequence length="229" mass="25016">MLQIVKQLLITLFLAAAALPGLQSVAHAEQLNNSVKDCFEQNAGDCAEPAKGAGSAAKEEGSGGVGINSWDIAKMIFATAFVIGLLYFLLKFINKKSRTYKSSQLVENLGGTSLGASKSIQIIKVGRQLLVVGVGDNIQLLKEIEDEEEYHQIINDYNNKMEQLVQPSDIVTKVIQRAKAARKANAAKTKSSEGSNGDFQSVLKGQLEELSRERRKIHQEMEQKGPKDQ</sequence>
<feature type="region of interest" description="Disordered" evidence="6">
    <location>
        <begin position="210"/>
        <end position="229"/>
    </location>
</feature>
<dbReference type="RefSeq" id="WP_148975408.1">
    <property type="nucleotide sequence ID" value="NZ_JBNIKT010000009.1"/>
</dbReference>
<keyword evidence="9" id="KW-0282">Flagellum</keyword>
<dbReference type="GO" id="GO:0016020">
    <property type="term" value="C:membrane"/>
    <property type="evidence" value="ECO:0007669"/>
    <property type="project" value="InterPro"/>
</dbReference>
<keyword evidence="2" id="KW-1003">Cell membrane</keyword>
<feature type="chain" id="PRO_5023045406" evidence="8">
    <location>
        <begin position="29"/>
        <end position="229"/>
    </location>
</feature>
<feature type="transmembrane region" description="Helical" evidence="7">
    <location>
        <begin position="72"/>
        <end position="90"/>
    </location>
</feature>
<evidence type="ECO:0000256" key="7">
    <source>
        <dbReference type="SAM" id="Phobius"/>
    </source>
</evidence>
<name>A0A5D4RAK9_9BACI</name>
<reference evidence="9 10" key="1">
    <citation type="submission" date="2019-08" db="EMBL/GenBank/DDBJ databases">
        <title>Bacillus genomes from the desert of Cuatro Cienegas, Coahuila.</title>
        <authorList>
            <person name="Olmedo-Alvarez G."/>
        </authorList>
    </citation>
    <scope>NUCLEOTIDE SEQUENCE [LARGE SCALE GENOMIC DNA]</scope>
    <source>
        <strain evidence="9 10">CH446_14T</strain>
    </source>
</reference>
<dbReference type="AlphaFoldDB" id="A0A5D4RAK9"/>
<keyword evidence="9" id="KW-0969">Cilium</keyword>
<evidence type="ECO:0000256" key="8">
    <source>
        <dbReference type="SAM" id="SignalP"/>
    </source>
</evidence>
<evidence type="ECO:0000256" key="1">
    <source>
        <dbReference type="ARBA" id="ARBA00004236"/>
    </source>
</evidence>
<feature type="signal peptide" evidence="8">
    <location>
        <begin position="1"/>
        <end position="28"/>
    </location>
</feature>
<evidence type="ECO:0000256" key="2">
    <source>
        <dbReference type="ARBA" id="ARBA00022475"/>
    </source>
</evidence>
<keyword evidence="5 7" id="KW-0472">Membrane</keyword>
<evidence type="ECO:0000256" key="4">
    <source>
        <dbReference type="ARBA" id="ARBA00022989"/>
    </source>
</evidence>
<dbReference type="InterPro" id="IPR022781">
    <property type="entry name" value="Flagellar_biosynth_FliO"/>
</dbReference>
<dbReference type="EMBL" id="VTER01000007">
    <property type="protein sequence ID" value="TYS46642.1"/>
    <property type="molecule type" value="Genomic_DNA"/>
</dbReference>
<keyword evidence="8" id="KW-0732">Signal</keyword>
<proteinExistence type="predicted"/>
<evidence type="ECO:0000313" key="10">
    <source>
        <dbReference type="Proteomes" id="UP000322139"/>
    </source>
</evidence>
<evidence type="ECO:0000313" key="9">
    <source>
        <dbReference type="EMBL" id="TYS46642.1"/>
    </source>
</evidence>
<dbReference type="Pfam" id="PF04347">
    <property type="entry name" value="FliO"/>
    <property type="match status" value="1"/>
</dbReference>